<name>A0A1A9F4V4_9GAMM</name>
<gene>
    <name evidence="2" type="ORF">A8C75_21955</name>
</gene>
<dbReference type="RefSeq" id="WP_067386573.1">
    <property type="nucleotide sequence ID" value="NZ_CP015839.1"/>
</dbReference>
<dbReference type="AlphaFoldDB" id="A0A1A9F4V4"/>
<feature type="compositionally biased region" description="Basic residues" evidence="1">
    <location>
        <begin position="57"/>
        <end position="69"/>
    </location>
</feature>
<proteinExistence type="predicted"/>
<reference evidence="3" key="1">
    <citation type="submission" date="2016-05" db="EMBL/GenBank/DDBJ databases">
        <authorList>
            <person name="Baek K."/>
            <person name="Yang S.-J."/>
        </authorList>
    </citation>
    <scope>NUCLEOTIDE SEQUENCE [LARGE SCALE GENOMIC DNA]</scope>
    <source>
        <strain evidence="3">ST58-10</strain>
    </source>
</reference>
<evidence type="ECO:0000256" key="1">
    <source>
        <dbReference type="SAM" id="MobiDB-lite"/>
    </source>
</evidence>
<sequence length="97" mass="10959">MSKKLTPEQKIQIQKLANRLARKVLNGDERASAELNALMRSNAYLHSLVLRMKQRLRKQAHKKRRKGGKAKSGGRLQGSVMTGLAGKTSARTWKYTK</sequence>
<protein>
    <submittedName>
        <fullName evidence="2">Uncharacterized protein</fullName>
    </submittedName>
</protein>
<reference evidence="2 3" key="2">
    <citation type="journal article" date="2018" name="Int. J. Syst. Evol. Microbiol.">
        <title>Marinobacterium aestuarii sp. nov., a benzene-degrading marine bacterium isolated from estuary sediment.</title>
        <authorList>
            <person name="Bae S.S."/>
            <person name="Jung J."/>
            <person name="Chung D."/>
            <person name="Baek K."/>
        </authorList>
    </citation>
    <scope>NUCLEOTIDE SEQUENCE [LARGE SCALE GENOMIC DNA]</scope>
    <source>
        <strain evidence="2 3">ST58-10</strain>
    </source>
</reference>
<feature type="region of interest" description="Disordered" evidence="1">
    <location>
        <begin position="57"/>
        <end position="97"/>
    </location>
</feature>
<organism evidence="2 3">
    <name type="scientific">Marinobacterium aestuarii</name>
    <dbReference type="NCBI Taxonomy" id="1821621"/>
    <lineage>
        <taxon>Bacteria</taxon>
        <taxon>Pseudomonadati</taxon>
        <taxon>Pseudomonadota</taxon>
        <taxon>Gammaproteobacteria</taxon>
        <taxon>Oceanospirillales</taxon>
        <taxon>Oceanospirillaceae</taxon>
        <taxon>Marinobacterium</taxon>
    </lineage>
</organism>
<dbReference type="KEGG" id="mars:A8C75_21955"/>
<accession>A0A1A9F4V4</accession>
<evidence type="ECO:0000313" key="3">
    <source>
        <dbReference type="Proteomes" id="UP000078070"/>
    </source>
</evidence>
<dbReference type="Proteomes" id="UP000078070">
    <property type="component" value="Chromosome"/>
</dbReference>
<dbReference type="EMBL" id="CP015839">
    <property type="protein sequence ID" value="ANG64881.1"/>
    <property type="molecule type" value="Genomic_DNA"/>
</dbReference>
<keyword evidence="3" id="KW-1185">Reference proteome</keyword>
<evidence type="ECO:0000313" key="2">
    <source>
        <dbReference type="EMBL" id="ANG64881.1"/>
    </source>
</evidence>